<name>A0A3G1KR54_FORW1</name>
<dbReference type="KEGG" id="fwa:DCMF_09280"/>
<organism evidence="1 2">
    <name type="scientific">Formimonas warabiya</name>
    <dbReference type="NCBI Taxonomy" id="1761012"/>
    <lineage>
        <taxon>Bacteria</taxon>
        <taxon>Bacillati</taxon>
        <taxon>Bacillota</taxon>
        <taxon>Clostridia</taxon>
        <taxon>Eubacteriales</taxon>
        <taxon>Peptococcaceae</taxon>
        <taxon>Candidatus Formimonas</taxon>
    </lineage>
</organism>
<sequence>MDNPLSHNLYAYCGNNPISYTDPSGNMRCNQVDDLLYGLVQSLGESIKDIIYSPLAAWALVKDIKNGNLSLQDLADALGESVAGPIKHLMANSGKVWFGDPTDAQVQQYGKNLGYVIQEAIAVGGAVKTGIKVIDKMVTSTKTAKKVIAAEANSVLKKASEAAYKAADNIDSFTVSNKHLYGAGGNWNKFNTNDANKVNRIIKEALESQNAQFLPNNQPNSFKIEVDLGRSIGAKGETKVRVIIGDDGKIWTAFPIK</sequence>
<accession>A0A3G1KR54</accession>
<evidence type="ECO:0000313" key="2">
    <source>
        <dbReference type="Proteomes" id="UP000323521"/>
    </source>
</evidence>
<dbReference type="AlphaFoldDB" id="A0A3G1KR54"/>
<evidence type="ECO:0000313" key="1">
    <source>
        <dbReference type="EMBL" id="ATW24938.1"/>
    </source>
</evidence>
<dbReference type="RefSeq" id="WP_214659218.1">
    <property type="nucleotide sequence ID" value="NZ_CP017634.1"/>
</dbReference>
<gene>
    <name evidence="1" type="ORF">DCMF_09280</name>
</gene>
<dbReference type="EMBL" id="CP017634">
    <property type="protein sequence ID" value="ATW24938.1"/>
    <property type="molecule type" value="Genomic_DNA"/>
</dbReference>
<dbReference type="Gene3D" id="2.180.10.10">
    <property type="entry name" value="RHS repeat-associated core"/>
    <property type="match status" value="1"/>
</dbReference>
<evidence type="ECO:0008006" key="3">
    <source>
        <dbReference type="Google" id="ProtNLM"/>
    </source>
</evidence>
<keyword evidence="2" id="KW-1185">Reference proteome</keyword>
<protein>
    <recommendedName>
        <fullName evidence="3">Bacterial EndoU nuclease domain-containing protein</fullName>
    </recommendedName>
</protein>
<proteinExistence type="predicted"/>
<dbReference type="Proteomes" id="UP000323521">
    <property type="component" value="Chromosome"/>
</dbReference>
<reference evidence="1 2" key="1">
    <citation type="submission" date="2016-10" db="EMBL/GenBank/DDBJ databases">
        <title>Complete Genome Sequence of Peptococcaceae strain DCMF.</title>
        <authorList>
            <person name="Edwards R.J."/>
            <person name="Holland S.I."/>
            <person name="Deshpande N.P."/>
            <person name="Wong Y.K."/>
            <person name="Ertan H."/>
            <person name="Manefield M."/>
            <person name="Russell T.L."/>
            <person name="Lee M.J."/>
        </authorList>
    </citation>
    <scope>NUCLEOTIDE SEQUENCE [LARGE SCALE GENOMIC DNA]</scope>
    <source>
        <strain evidence="1 2">DCMF</strain>
    </source>
</reference>